<sequence>MEIAAQDPTTISYTGFIISLIVIVSLYHYYINVYNYFRRRGVRGPVPYPLVGNLPTILLNDRMKLEREWTKRYGKFYGVFFGTRASFIVNDAEVLREICLENFDAMPNHDATDELMMSDYQKDFLMSAQDDHWKRLRALQSATLTSEKIKRLFRLIDECTNDLVVCFSGYLDKGKQQLTETIVNLNEIYSQYTMDAITNAACAIKLDLCCKSKIVGGFKVTSYNSLTVTLVKLFNIPRLFVLFALPKWLLKKIGFDRCPILHYQELDTRFRPIVRQRMESGRKSDDYLQILVDARLDDQIELNELDAKENHHAALSEARLNADKEQMINETVSLSSSSRQTNGNKSDDIDGTVIYQLVTKARLTEDEIVSSAIFLLSAGVETTAALLTNCTYALAFHQDIQQRLYEVIKSIAHIDKETGEHSFDYDKLTSCEYLDAVISETLRMLTPVIHHDRVVSRDYYVKRYNVQLRKGDTLQLAYYSIMNNPDYWPEPLKFYPERFMGDNKKRIVPGSYCPFGLGPRHCLGMRFSLTEAKLALAKALMKFKFKHAPGTSFPPECDPSISLNNLKNPRVELVSR</sequence>
<evidence type="ECO:0000313" key="16">
    <source>
        <dbReference type="EMBL" id="MDE49646.1"/>
    </source>
</evidence>
<name>A0A6G1SGH8_9ACAR</name>
<evidence type="ECO:0000256" key="8">
    <source>
        <dbReference type="ARBA" id="ARBA00022848"/>
    </source>
</evidence>
<organism evidence="16">
    <name type="scientific">Aceria tosichella</name>
    <name type="common">wheat curl mite</name>
    <dbReference type="NCBI Taxonomy" id="561515"/>
    <lineage>
        <taxon>Eukaryota</taxon>
        <taxon>Metazoa</taxon>
        <taxon>Ecdysozoa</taxon>
        <taxon>Arthropoda</taxon>
        <taxon>Chelicerata</taxon>
        <taxon>Arachnida</taxon>
        <taxon>Acari</taxon>
        <taxon>Acariformes</taxon>
        <taxon>Trombidiformes</taxon>
        <taxon>Prostigmata</taxon>
        <taxon>Eupodina</taxon>
        <taxon>Eriophyoidea</taxon>
        <taxon>Eriophyidae</taxon>
        <taxon>Eriophyinae</taxon>
        <taxon>Aceriini</taxon>
        <taxon>Aceria</taxon>
    </lineage>
</organism>
<dbReference type="GO" id="GO:0004497">
    <property type="term" value="F:monooxygenase activity"/>
    <property type="evidence" value="ECO:0007669"/>
    <property type="project" value="UniProtKB-KW"/>
</dbReference>
<keyword evidence="12 15" id="KW-0472">Membrane</keyword>
<dbReference type="PRINTS" id="PR00463">
    <property type="entry name" value="EP450I"/>
</dbReference>
<keyword evidence="7" id="KW-0256">Endoplasmic reticulum</keyword>
<keyword evidence="15" id="KW-0812">Transmembrane</keyword>
<gene>
    <name evidence="16" type="primary">CYP3A24_3</name>
    <name evidence="16" type="ORF">g.12691</name>
</gene>
<evidence type="ECO:0000256" key="3">
    <source>
        <dbReference type="ARBA" id="ARBA00004406"/>
    </source>
</evidence>
<keyword evidence="10 13" id="KW-0408">Iron</keyword>
<accession>A0A6G1SGH8</accession>
<dbReference type="AlphaFoldDB" id="A0A6G1SGH8"/>
<keyword evidence="5 13" id="KW-0349">Heme</keyword>
<dbReference type="EMBL" id="GGYP01004875">
    <property type="protein sequence ID" value="MDE49646.1"/>
    <property type="molecule type" value="Transcribed_RNA"/>
</dbReference>
<dbReference type="GO" id="GO:0005506">
    <property type="term" value="F:iron ion binding"/>
    <property type="evidence" value="ECO:0007669"/>
    <property type="project" value="InterPro"/>
</dbReference>
<dbReference type="GO" id="GO:0005789">
    <property type="term" value="C:endoplasmic reticulum membrane"/>
    <property type="evidence" value="ECO:0007669"/>
    <property type="project" value="UniProtKB-SubCell"/>
</dbReference>
<evidence type="ECO:0000256" key="5">
    <source>
        <dbReference type="ARBA" id="ARBA00022617"/>
    </source>
</evidence>
<dbReference type="Gene3D" id="1.10.630.10">
    <property type="entry name" value="Cytochrome P450"/>
    <property type="match status" value="1"/>
</dbReference>
<comment type="subcellular location">
    <subcellularLocation>
        <location evidence="3">Endoplasmic reticulum membrane</location>
        <topology evidence="3">Peripheral membrane protein</topology>
    </subcellularLocation>
    <subcellularLocation>
        <location evidence="2">Microsome membrane</location>
        <topology evidence="2">Peripheral membrane protein</topology>
    </subcellularLocation>
</comment>
<dbReference type="PANTHER" id="PTHR24292">
    <property type="entry name" value="CYTOCHROME P450"/>
    <property type="match status" value="1"/>
</dbReference>
<dbReference type="PRINTS" id="PR00385">
    <property type="entry name" value="P450"/>
</dbReference>
<dbReference type="InterPro" id="IPR002401">
    <property type="entry name" value="Cyt_P450_E_grp-I"/>
</dbReference>
<feature type="transmembrane region" description="Helical" evidence="15">
    <location>
        <begin position="12"/>
        <end position="30"/>
    </location>
</feature>
<comment type="cofactor">
    <cofactor evidence="1 13">
        <name>heme</name>
        <dbReference type="ChEBI" id="CHEBI:30413"/>
    </cofactor>
</comment>
<dbReference type="GO" id="GO:0016705">
    <property type="term" value="F:oxidoreductase activity, acting on paired donors, with incorporation or reduction of molecular oxygen"/>
    <property type="evidence" value="ECO:0007669"/>
    <property type="project" value="InterPro"/>
</dbReference>
<protein>
    <submittedName>
        <fullName evidence="16">Cytochrome P450 3A24</fullName>
    </submittedName>
</protein>
<dbReference type="Pfam" id="PF00067">
    <property type="entry name" value="p450"/>
    <property type="match status" value="2"/>
</dbReference>
<evidence type="ECO:0000256" key="15">
    <source>
        <dbReference type="SAM" id="Phobius"/>
    </source>
</evidence>
<evidence type="ECO:0000256" key="7">
    <source>
        <dbReference type="ARBA" id="ARBA00022824"/>
    </source>
</evidence>
<keyword evidence="6 13" id="KW-0479">Metal-binding</keyword>
<reference evidence="16" key="1">
    <citation type="submission" date="2018-10" db="EMBL/GenBank/DDBJ databases">
        <title>Transcriptome assembly of Aceria tosichella (Wheat curl mite) Type 2.</title>
        <authorList>
            <person name="Scully E.D."/>
            <person name="Geib S.M."/>
            <person name="Palmer N.A."/>
            <person name="Gupta A.K."/>
            <person name="Sarath G."/>
            <person name="Tatineni S."/>
        </authorList>
    </citation>
    <scope>NUCLEOTIDE SEQUENCE</scope>
    <source>
        <strain evidence="16">LincolnNE</strain>
    </source>
</reference>
<dbReference type="InterPro" id="IPR036396">
    <property type="entry name" value="Cyt_P450_sf"/>
</dbReference>
<dbReference type="GO" id="GO:0020037">
    <property type="term" value="F:heme binding"/>
    <property type="evidence" value="ECO:0007669"/>
    <property type="project" value="InterPro"/>
</dbReference>
<evidence type="ECO:0000256" key="6">
    <source>
        <dbReference type="ARBA" id="ARBA00022723"/>
    </source>
</evidence>
<dbReference type="InterPro" id="IPR017972">
    <property type="entry name" value="Cyt_P450_CS"/>
</dbReference>
<evidence type="ECO:0000256" key="4">
    <source>
        <dbReference type="ARBA" id="ARBA00010617"/>
    </source>
</evidence>
<evidence type="ECO:0000256" key="9">
    <source>
        <dbReference type="ARBA" id="ARBA00023002"/>
    </source>
</evidence>
<comment type="similarity">
    <text evidence="4 14">Belongs to the cytochrome P450 family.</text>
</comment>
<evidence type="ECO:0000256" key="14">
    <source>
        <dbReference type="RuleBase" id="RU000461"/>
    </source>
</evidence>
<evidence type="ECO:0000256" key="12">
    <source>
        <dbReference type="ARBA" id="ARBA00023136"/>
    </source>
</evidence>
<dbReference type="InterPro" id="IPR050476">
    <property type="entry name" value="Insect_CytP450_Detox"/>
</dbReference>
<evidence type="ECO:0000256" key="2">
    <source>
        <dbReference type="ARBA" id="ARBA00004174"/>
    </source>
</evidence>
<keyword evidence="8" id="KW-0492">Microsome</keyword>
<evidence type="ECO:0000256" key="10">
    <source>
        <dbReference type="ARBA" id="ARBA00023004"/>
    </source>
</evidence>
<proteinExistence type="inferred from homology"/>
<dbReference type="InterPro" id="IPR001128">
    <property type="entry name" value="Cyt_P450"/>
</dbReference>
<evidence type="ECO:0000256" key="1">
    <source>
        <dbReference type="ARBA" id="ARBA00001971"/>
    </source>
</evidence>
<dbReference type="SUPFAM" id="SSF48264">
    <property type="entry name" value="Cytochrome P450"/>
    <property type="match status" value="1"/>
</dbReference>
<evidence type="ECO:0000256" key="13">
    <source>
        <dbReference type="PIRSR" id="PIRSR602401-1"/>
    </source>
</evidence>
<keyword evidence="15" id="KW-1133">Transmembrane helix</keyword>
<dbReference type="PANTHER" id="PTHR24292:SF54">
    <property type="entry name" value="CYP9F3-RELATED"/>
    <property type="match status" value="1"/>
</dbReference>
<evidence type="ECO:0000256" key="11">
    <source>
        <dbReference type="ARBA" id="ARBA00023033"/>
    </source>
</evidence>
<dbReference type="PROSITE" id="PS00086">
    <property type="entry name" value="CYTOCHROME_P450"/>
    <property type="match status" value="1"/>
</dbReference>
<keyword evidence="11 14" id="KW-0503">Monooxygenase</keyword>
<keyword evidence="9 14" id="KW-0560">Oxidoreductase</keyword>
<feature type="binding site" description="axial binding residue" evidence="13">
    <location>
        <position position="522"/>
    </location>
    <ligand>
        <name>heme</name>
        <dbReference type="ChEBI" id="CHEBI:30413"/>
    </ligand>
    <ligandPart>
        <name>Fe</name>
        <dbReference type="ChEBI" id="CHEBI:18248"/>
    </ligandPart>
</feature>